<gene>
    <name evidence="1" type="ORF">A2024_06865</name>
</gene>
<sequence length="304" mass="34443">MRLVTRADFDGLICGVLLKEAGIIDNILFVHPKDVQDGKVEVTADDVLANVPYAKGCGMWFDHHMSELERKAFPADYKGWSSPEKSCARVIYKHYGGSDKFPRFTEMMTAVDKSDSGDLSIEEVAEPRGWLLLAVVMDPRTGLGRYSDYRISNLQLMQDLMESCRTMSIEEILEQPDVKERVKRYRESEWMYKEMIKGHSRVEDKVLVVDLRNIEEIPSGNRFVEYGMFPNINISIRVMWGLKKQNVVFAVGHSIINRTSQTKVGSLMLKYGGGGHDKVGTCQVPAEKAEEVLKELVEQIKADG</sequence>
<dbReference type="InterPro" id="IPR038763">
    <property type="entry name" value="DHH_sf"/>
</dbReference>
<proteinExistence type="predicted"/>
<evidence type="ECO:0000313" key="1">
    <source>
        <dbReference type="EMBL" id="OGF08420.1"/>
    </source>
</evidence>
<name>A0A1F5R1X4_9BACT</name>
<dbReference type="SUPFAM" id="SSF64182">
    <property type="entry name" value="DHH phosphoesterases"/>
    <property type="match status" value="1"/>
</dbReference>
<dbReference type="PIRSF" id="PIRSF028235">
    <property type="entry name" value="UCP028235"/>
    <property type="match status" value="1"/>
</dbReference>
<dbReference type="InterPro" id="IPR016877">
    <property type="entry name" value="UCP028235"/>
</dbReference>
<dbReference type="Proteomes" id="UP000177230">
    <property type="component" value="Unassembled WGS sequence"/>
</dbReference>
<dbReference type="EMBL" id="MFFM01000047">
    <property type="protein sequence ID" value="OGF08420.1"/>
    <property type="molecule type" value="Genomic_DNA"/>
</dbReference>
<protein>
    <submittedName>
        <fullName evidence="1">Exopolyphosphatase</fullName>
    </submittedName>
</protein>
<dbReference type="InterPro" id="IPR018247">
    <property type="entry name" value="EF_Hand_1_Ca_BS"/>
</dbReference>
<comment type="caution">
    <text evidence="1">The sequence shown here is derived from an EMBL/GenBank/DDBJ whole genome shotgun (WGS) entry which is preliminary data.</text>
</comment>
<reference evidence="1 2" key="1">
    <citation type="journal article" date="2016" name="Nat. Commun.">
        <title>Thousands of microbial genomes shed light on interconnected biogeochemical processes in an aquifer system.</title>
        <authorList>
            <person name="Anantharaman K."/>
            <person name="Brown C.T."/>
            <person name="Hug L.A."/>
            <person name="Sharon I."/>
            <person name="Castelle C.J."/>
            <person name="Probst A.J."/>
            <person name="Thomas B.C."/>
            <person name="Singh A."/>
            <person name="Wilkins M.J."/>
            <person name="Karaoz U."/>
            <person name="Brodie E.L."/>
            <person name="Williams K.H."/>
            <person name="Hubbard S.S."/>
            <person name="Banfield J.F."/>
        </authorList>
    </citation>
    <scope>NUCLEOTIDE SEQUENCE [LARGE SCALE GENOMIC DNA]</scope>
</reference>
<accession>A0A1F5R1X4</accession>
<organism evidence="1 2">
    <name type="scientific">Candidatus Edwardsbacteria bacterium GWF2_54_11</name>
    <dbReference type="NCBI Taxonomy" id="1817851"/>
    <lineage>
        <taxon>Bacteria</taxon>
        <taxon>Candidatus Edwardsiibacteriota</taxon>
    </lineage>
</organism>
<evidence type="ECO:0000313" key="2">
    <source>
        <dbReference type="Proteomes" id="UP000177230"/>
    </source>
</evidence>
<dbReference type="Gene3D" id="3.10.310.30">
    <property type="match status" value="1"/>
</dbReference>
<dbReference type="PROSITE" id="PS00018">
    <property type="entry name" value="EF_HAND_1"/>
    <property type="match status" value="1"/>
</dbReference>
<dbReference type="AlphaFoldDB" id="A0A1F5R1X4"/>